<name>A0A0D3F081_9ORYZ</name>
<reference evidence="1" key="2">
    <citation type="submission" date="2015-03" db="UniProtKB">
        <authorList>
            <consortium name="EnsemblPlants"/>
        </authorList>
    </citation>
    <scope>IDENTIFICATION</scope>
</reference>
<dbReference type="EnsemblPlants" id="OBART02G02400.1">
    <property type="protein sequence ID" value="OBART02G02400.1"/>
    <property type="gene ID" value="OBART02G02400"/>
</dbReference>
<dbReference type="Proteomes" id="UP000026960">
    <property type="component" value="Chromosome 2"/>
</dbReference>
<dbReference type="AlphaFoldDB" id="A0A0D3F081"/>
<evidence type="ECO:0000313" key="2">
    <source>
        <dbReference type="Proteomes" id="UP000026960"/>
    </source>
</evidence>
<evidence type="ECO:0000313" key="1">
    <source>
        <dbReference type="EnsemblPlants" id="OBART02G02400.1"/>
    </source>
</evidence>
<accession>A0A0D3F081</accession>
<sequence length="73" mass="8217">MAMDGDGHEGHGHGLISDGLLWLAIARCCKSTCMEPIQGCFLSRQIQFKFQAHEETVWLFKSVHTQIVVTGEW</sequence>
<keyword evidence="2" id="KW-1185">Reference proteome</keyword>
<organism evidence="1">
    <name type="scientific">Oryza barthii</name>
    <dbReference type="NCBI Taxonomy" id="65489"/>
    <lineage>
        <taxon>Eukaryota</taxon>
        <taxon>Viridiplantae</taxon>
        <taxon>Streptophyta</taxon>
        <taxon>Embryophyta</taxon>
        <taxon>Tracheophyta</taxon>
        <taxon>Spermatophyta</taxon>
        <taxon>Magnoliopsida</taxon>
        <taxon>Liliopsida</taxon>
        <taxon>Poales</taxon>
        <taxon>Poaceae</taxon>
        <taxon>BOP clade</taxon>
        <taxon>Oryzoideae</taxon>
        <taxon>Oryzeae</taxon>
        <taxon>Oryzinae</taxon>
        <taxon>Oryza</taxon>
    </lineage>
</organism>
<dbReference type="HOGENOM" id="CLU_2708684_0_0_1"/>
<reference evidence="1" key="1">
    <citation type="journal article" date="2009" name="Rice">
        <title>De Novo Next Generation Sequencing of Plant Genomes.</title>
        <authorList>
            <person name="Rounsley S."/>
            <person name="Marri P.R."/>
            <person name="Yu Y."/>
            <person name="He R."/>
            <person name="Sisneros N."/>
            <person name="Goicoechea J.L."/>
            <person name="Lee S.J."/>
            <person name="Angelova A."/>
            <person name="Kudrna D."/>
            <person name="Luo M."/>
            <person name="Affourtit J."/>
            <person name="Desany B."/>
            <person name="Knight J."/>
            <person name="Niazi F."/>
            <person name="Egholm M."/>
            <person name="Wing R.A."/>
        </authorList>
    </citation>
    <scope>NUCLEOTIDE SEQUENCE [LARGE SCALE GENOMIC DNA]</scope>
    <source>
        <strain evidence="1">cv. IRGC 105608</strain>
    </source>
</reference>
<dbReference type="PaxDb" id="65489-OBART02G02400.1"/>
<proteinExistence type="predicted"/>
<dbReference type="Gramene" id="OBART02G02400.1">
    <property type="protein sequence ID" value="OBART02G02400.1"/>
    <property type="gene ID" value="OBART02G02400"/>
</dbReference>
<protein>
    <submittedName>
        <fullName evidence="1">Uncharacterized protein</fullName>
    </submittedName>
</protein>